<gene>
    <name evidence="1" type="ORF">GGQ67_003509</name>
</gene>
<keyword evidence="2" id="KW-1185">Reference proteome</keyword>
<organism evidence="1 2">
    <name type="scientific">Rhizobium metallidurans</name>
    <dbReference type="NCBI Taxonomy" id="1265931"/>
    <lineage>
        <taxon>Bacteria</taxon>
        <taxon>Pseudomonadati</taxon>
        <taxon>Pseudomonadota</taxon>
        <taxon>Alphaproteobacteria</taxon>
        <taxon>Hyphomicrobiales</taxon>
        <taxon>Rhizobiaceae</taxon>
        <taxon>Rhizobium/Agrobacterium group</taxon>
        <taxon>Rhizobium</taxon>
    </lineage>
</organism>
<proteinExistence type="predicted"/>
<accession>A0A7W6GC95</accession>
<dbReference type="Proteomes" id="UP000582090">
    <property type="component" value="Unassembled WGS sequence"/>
</dbReference>
<evidence type="ECO:0000313" key="1">
    <source>
        <dbReference type="EMBL" id="MBB3965830.1"/>
    </source>
</evidence>
<dbReference type="AlphaFoldDB" id="A0A7W6GC95"/>
<dbReference type="EMBL" id="JACIDW010000012">
    <property type="protein sequence ID" value="MBB3965830.1"/>
    <property type="molecule type" value="Genomic_DNA"/>
</dbReference>
<evidence type="ECO:0000313" key="2">
    <source>
        <dbReference type="Proteomes" id="UP000582090"/>
    </source>
</evidence>
<name>A0A7W6GC95_9HYPH</name>
<sequence length="60" mass="6743">MNEELRKVIKGYAKLSLKDQEEFRKRLNGSIETGRINESVEKSEQITMGPLGNGCPCCGR</sequence>
<reference evidence="1 2" key="1">
    <citation type="submission" date="2020-08" db="EMBL/GenBank/DDBJ databases">
        <title>Genomic Encyclopedia of Type Strains, Phase IV (KMG-IV): sequencing the most valuable type-strain genomes for metagenomic binning, comparative biology and taxonomic classification.</title>
        <authorList>
            <person name="Goeker M."/>
        </authorList>
    </citation>
    <scope>NUCLEOTIDE SEQUENCE [LARGE SCALE GENOMIC DNA]</scope>
    <source>
        <strain evidence="1 2">DSM 26575</strain>
    </source>
</reference>
<dbReference type="RefSeq" id="WP_183901361.1">
    <property type="nucleotide sequence ID" value="NZ_JACIDW010000012.1"/>
</dbReference>
<protein>
    <submittedName>
        <fullName evidence="1">Uncharacterized protein</fullName>
    </submittedName>
</protein>
<comment type="caution">
    <text evidence="1">The sequence shown here is derived from an EMBL/GenBank/DDBJ whole genome shotgun (WGS) entry which is preliminary data.</text>
</comment>